<dbReference type="VEuPathDB" id="GiardiaDB:SS50377_20332"/>
<name>V6LFE0_9EUKA</name>
<dbReference type="KEGG" id="ssao:94294355"/>
<dbReference type="Proteomes" id="UP000018208">
    <property type="component" value="Unassembled WGS sequence"/>
</dbReference>
<dbReference type="EMBL" id="AUWU02000001">
    <property type="protein sequence ID" value="KAH0576984.1"/>
    <property type="molecule type" value="Genomic_DNA"/>
</dbReference>
<proteinExistence type="predicted"/>
<dbReference type="GeneID" id="94294355"/>
<keyword evidence="3" id="KW-1185">Reference proteome</keyword>
<evidence type="ECO:0000313" key="3">
    <source>
        <dbReference type="Proteomes" id="UP000018208"/>
    </source>
</evidence>
<dbReference type="AlphaFoldDB" id="V6LFE0"/>
<protein>
    <submittedName>
        <fullName evidence="1">Uncharacterized protein</fullName>
    </submittedName>
</protein>
<evidence type="ECO:0000313" key="1">
    <source>
        <dbReference type="EMBL" id="EST43013.1"/>
    </source>
</evidence>
<gene>
    <name evidence="2" type="ORF">SS50377_20332</name>
    <name evidence="1" type="ORF">SS50377_ee032</name>
</gene>
<reference evidence="1 2" key="1">
    <citation type="journal article" date="2014" name="PLoS Genet.">
        <title>The Genome of Spironucleus salmonicida Highlights a Fish Pathogen Adapted to Fluctuating Environments.</title>
        <authorList>
            <person name="Xu F."/>
            <person name="Jerlstrom-Hultqvist J."/>
            <person name="Einarsson E."/>
            <person name="Astvaldsson A."/>
            <person name="Svard S.G."/>
            <person name="Andersson J.O."/>
        </authorList>
    </citation>
    <scope>NUCLEOTIDE SEQUENCE</scope>
    <source>
        <strain evidence="2">ATCC 50377</strain>
    </source>
</reference>
<evidence type="ECO:0000313" key="2">
    <source>
        <dbReference type="EMBL" id="KAH0576984.1"/>
    </source>
</evidence>
<dbReference type="EMBL" id="KI546147">
    <property type="protein sequence ID" value="EST43013.1"/>
    <property type="molecule type" value="Genomic_DNA"/>
</dbReference>
<reference evidence="2" key="2">
    <citation type="submission" date="2020-12" db="EMBL/GenBank/DDBJ databases">
        <title>New Spironucleus salmonicida genome in near-complete chromosomes.</title>
        <authorList>
            <person name="Xu F."/>
            <person name="Kurt Z."/>
            <person name="Jimenez-Gonzalez A."/>
            <person name="Astvaldsson A."/>
            <person name="Andersson J.O."/>
            <person name="Svard S.G."/>
        </authorList>
    </citation>
    <scope>NUCLEOTIDE SEQUENCE</scope>
    <source>
        <strain evidence="2">ATCC 50377</strain>
    </source>
</reference>
<accession>V6LFE0</accession>
<organism evidence="1">
    <name type="scientific">Spironucleus salmonicida</name>
    <dbReference type="NCBI Taxonomy" id="348837"/>
    <lineage>
        <taxon>Eukaryota</taxon>
        <taxon>Metamonada</taxon>
        <taxon>Diplomonadida</taxon>
        <taxon>Hexamitidae</taxon>
        <taxon>Hexamitinae</taxon>
        <taxon>Spironucleus</taxon>
    </lineage>
</organism>
<sequence length="254" mass="28467">MNIIVEPLPEVVDMLLPTISHCFAITQEIIYFYKIENDKYVYFSQLNVQGTQIAHASGPRLIVSGISGTRIFQENVQIYASDDPADCVFTSPSSSHFAITPNVLSFSTSVSTQKLSVQLPVQQLSVGPLFTLHGPFLRKQNASFSTFLTRNFAVSDRFVFMLGIGCRICEKIGEFGVGKAFNLHNNDNILFVELLKNDEFLCGCSGGKLVKINILELNKVEYEEFAQVQGQIAGILVQKDQVIVWNQENNVWRF</sequence>
<dbReference type="RefSeq" id="XP_067767757.1">
    <property type="nucleotide sequence ID" value="XM_067904275.1"/>
</dbReference>